<evidence type="ECO:0000256" key="6">
    <source>
        <dbReference type="ARBA" id="ARBA00022695"/>
    </source>
</evidence>
<dbReference type="CDD" id="cd05534">
    <property type="entry name" value="POLBc_zeta"/>
    <property type="match status" value="1"/>
</dbReference>
<keyword evidence="15 20" id="KW-0238">DNA-binding</keyword>
<evidence type="ECO:0000259" key="23">
    <source>
        <dbReference type="Pfam" id="PF03104"/>
    </source>
</evidence>
<feature type="domain" description="DNA-directed DNA polymerase family B exonuclease" evidence="23">
    <location>
        <begin position="684"/>
        <end position="873"/>
    </location>
</feature>
<evidence type="ECO:0000256" key="15">
    <source>
        <dbReference type="ARBA" id="ARBA00023125"/>
    </source>
</evidence>
<dbReference type="InterPro" id="IPR030559">
    <property type="entry name" value="PolZ_Rev3"/>
</dbReference>
<evidence type="ECO:0000256" key="16">
    <source>
        <dbReference type="ARBA" id="ARBA00023204"/>
    </source>
</evidence>
<feature type="domain" description="DNA-directed DNA polymerase family B multifunctional" evidence="22">
    <location>
        <begin position="940"/>
        <end position="1387"/>
    </location>
</feature>
<dbReference type="STRING" id="1884261.A0A5C3R5Y6"/>
<dbReference type="Gene3D" id="1.10.132.60">
    <property type="entry name" value="DNA polymerase family B, C-terminal domain"/>
    <property type="match status" value="1"/>
</dbReference>
<dbReference type="Gene3D" id="3.30.420.10">
    <property type="entry name" value="Ribonuclease H-like superfamily/Ribonuclease H"/>
    <property type="match status" value="1"/>
</dbReference>
<evidence type="ECO:0000256" key="3">
    <source>
        <dbReference type="ARBA" id="ARBA00005755"/>
    </source>
</evidence>
<keyword evidence="16" id="KW-0234">DNA repair</keyword>
<evidence type="ECO:0000256" key="21">
    <source>
        <dbReference type="SAM" id="MobiDB-lite"/>
    </source>
</evidence>
<dbReference type="InterPro" id="IPR006133">
    <property type="entry name" value="DNA-dir_DNA_pol_B_exonuc"/>
</dbReference>
<dbReference type="Pfam" id="PF00136">
    <property type="entry name" value="DNA_pol_B"/>
    <property type="match status" value="1"/>
</dbReference>
<dbReference type="GO" id="GO:0016035">
    <property type="term" value="C:zeta DNA polymerase complex"/>
    <property type="evidence" value="ECO:0007669"/>
    <property type="project" value="InterPro"/>
</dbReference>
<keyword evidence="17 20" id="KW-0539">Nucleus</keyword>
<dbReference type="SUPFAM" id="SSF53098">
    <property type="entry name" value="Ribonuclease H-like"/>
    <property type="match status" value="1"/>
</dbReference>
<evidence type="ECO:0000256" key="12">
    <source>
        <dbReference type="ARBA" id="ARBA00022932"/>
    </source>
</evidence>
<dbReference type="InterPro" id="IPR025687">
    <property type="entry name" value="Znf-C4pol"/>
</dbReference>
<dbReference type="GO" id="GO:0008270">
    <property type="term" value="F:zinc ion binding"/>
    <property type="evidence" value="ECO:0007669"/>
    <property type="project" value="UniProtKB-KW"/>
</dbReference>
<feature type="domain" description="C4-type zinc-finger of DNA polymerase delta" evidence="24">
    <location>
        <begin position="1440"/>
        <end position="1510"/>
    </location>
</feature>
<dbReference type="InterPro" id="IPR043502">
    <property type="entry name" value="DNA/RNA_pol_sf"/>
</dbReference>
<evidence type="ECO:0000256" key="11">
    <source>
        <dbReference type="ARBA" id="ARBA00022833"/>
    </source>
</evidence>
<dbReference type="InterPro" id="IPR023211">
    <property type="entry name" value="DNA_pol_palm_dom_sf"/>
</dbReference>
<evidence type="ECO:0000256" key="13">
    <source>
        <dbReference type="ARBA" id="ARBA00023004"/>
    </source>
</evidence>
<dbReference type="GO" id="GO:0006260">
    <property type="term" value="P:DNA replication"/>
    <property type="evidence" value="ECO:0007669"/>
    <property type="project" value="UniProtKB-KW"/>
</dbReference>
<keyword evidence="13 20" id="KW-0408">Iron</keyword>
<gene>
    <name evidence="26" type="ORF">BDV98DRAFT_610115</name>
</gene>
<evidence type="ECO:0000259" key="25">
    <source>
        <dbReference type="Pfam" id="PF24055"/>
    </source>
</evidence>
<dbReference type="InterPro" id="IPR006172">
    <property type="entry name" value="DNA-dir_DNA_pol_B"/>
</dbReference>
<keyword evidence="14 20" id="KW-0411">Iron-sulfur</keyword>
<keyword evidence="8 20" id="KW-0479">Metal-binding</keyword>
<feature type="region of interest" description="Disordered" evidence="21">
    <location>
        <begin position="193"/>
        <end position="218"/>
    </location>
</feature>
<evidence type="ECO:0000256" key="18">
    <source>
        <dbReference type="ARBA" id="ARBA00049244"/>
    </source>
</evidence>
<evidence type="ECO:0000256" key="2">
    <source>
        <dbReference type="ARBA" id="ARBA00004123"/>
    </source>
</evidence>
<dbReference type="EMBL" id="ML178815">
    <property type="protein sequence ID" value="TFL06544.1"/>
    <property type="molecule type" value="Genomic_DNA"/>
</dbReference>
<evidence type="ECO:0000259" key="24">
    <source>
        <dbReference type="Pfam" id="PF14260"/>
    </source>
</evidence>
<keyword evidence="9" id="KW-0227">DNA damage</keyword>
<evidence type="ECO:0000256" key="10">
    <source>
        <dbReference type="ARBA" id="ARBA00022771"/>
    </source>
</evidence>
<dbReference type="FunFam" id="1.10.287.690:FF:000002">
    <property type="entry name" value="DNA polymerase zeta"/>
    <property type="match status" value="1"/>
</dbReference>
<evidence type="ECO:0000256" key="4">
    <source>
        <dbReference type="ARBA" id="ARBA00022485"/>
    </source>
</evidence>
<comment type="cofactor">
    <cofactor evidence="1 20">
        <name>[4Fe-4S] cluster</name>
        <dbReference type="ChEBI" id="CHEBI:49883"/>
    </cofactor>
</comment>
<dbReference type="PANTHER" id="PTHR45812">
    <property type="entry name" value="DNA POLYMERASE ZETA CATALYTIC SUBUNIT"/>
    <property type="match status" value="1"/>
</dbReference>
<evidence type="ECO:0000313" key="27">
    <source>
        <dbReference type="Proteomes" id="UP000305067"/>
    </source>
</evidence>
<feature type="domain" description="DNA polymerase delta/zeta catalytic subunit N-terminal" evidence="25">
    <location>
        <begin position="54"/>
        <end position="134"/>
    </location>
</feature>
<evidence type="ECO:0000256" key="9">
    <source>
        <dbReference type="ARBA" id="ARBA00022763"/>
    </source>
</evidence>
<evidence type="ECO:0000256" key="5">
    <source>
        <dbReference type="ARBA" id="ARBA00022679"/>
    </source>
</evidence>
<dbReference type="GO" id="GO:0000166">
    <property type="term" value="F:nucleotide binding"/>
    <property type="evidence" value="ECO:0007669"/>
    <property type="project" value="InterPro"/>
</dbReference>
<dbReference type="Gene3D" id="3.30.342.10">
    <property type="entry name" value="DNA Polymerase, chain B, domain 1"/>
    <property type="match status" value="1"/>
</dbReference>
<dbReference type="Gene3D" id="1.10.287.690">
    <property type="entry name" value="Helix hairpin bin"/>
    <property type="match status" value="1"/>
</dbReference>
<dbReference type="Pfam" id="PF14260">
    <property type="entry name" value="zf-C4pol"/>
    <property type="match status" value="1"/>
</dbReference>
<dbReference type="InterPro" id="IPR042087">
    <property type="entry name" value="DNA_pol_B_thumb"/>
</dbReference>
<dbReference type="PRINTS" id="PR00106">
    <property type="entry name" value="DNAPOLB"/>
</dbReference>
<dbReference type="PANTHER" id="PTHR45812:SF1">
    <property type="entry name" value="DNA POLYMERASE ZETA CATALYTIC SUBUNIT"/>
    <property type="match status" value="1"/>
</dbReference>
<keyword evidence="27" id="KW-1185">Reference proteome</keyword>
<keyword evidence="5 20" id="KW-0808">Transferase</keyword>
<evidence type="ECO:0000259" key="22">
    <source>
        <dbReference type="Pfam" id="PF00136"/>
    </source>
</evidence>
<dbReference type="GO" id="GO:0003887">
    <property type="term" value="F:DNA-directed DNA polymerase activity"/>
    <property type="evidence" value="ECO:0007669"/>
    <property type="project" value="UniProtKB-KW"/>
</dbReference>
<dbReference type="GO" id="GO:0051539">
    <property type="term" value="F:4 iron, 4 sulfur cluster binding"/>
    <property type="evidence" value="ECO:0007669"/>
    <property type="project" value="UniProtKB-KW"/>
</dbReference>
<keyword evidence="10 20" id="KW-0863">Zinc-finger</keyword>
<comment type="subcellular location">
    <subcellularLocation>
        <location evidence="2 20">Nucleus</location>
    </subcellularLocation>
</comment>
<keyword evidence="12 20" id="KW-0239">DNA-directed DNA polymerase</keyword>
<accession>A0A5C3R5Y6</accession>
<dbReference type="Pfam" id="PF24055">
    <property type="entry name" value="POL3_N"/>
    <property type="match status" value="1"/>
</dbReference>
<evidence type="ECO:0000256" key="19">
    <source>
        <dbReference type="ARBA" id="ARBA00066055"/>
    </source>
</evidence>
<comment type="subunit">
    <text evidence="19">Forms DNA polymerase zeta with REV7.</text>
</comment>
<evidence type="ECO:0000256" key="8">
    <source>
        <dbReference type="ARBA" id="ARBA00022723"/>
    </source>
</evidence>
<dbReference type="Proteomes" id="UP000305067">
    <property type="component" value="Unassembled WGS sequence"/>
</dbReference>
<proteinExistence type="inferred from homology"/>
<dbReference type="Pfam" id="PF03104">
    <property type="entry name" value="DNA_pol_B_exo1"/>
    <property type="match status" value="1"/>
</dbReference>
<keyword evidence="6 20" id="KW-0548">Nucleotidyltransferase</keyword>
<evidence type="ECO:0000256" key="17">
    <source>
        <dbReference type="ARBA" id="ARBA00023242"/>
    </source>
</evidence>
<dbReference type="EC" id="2.7.7.7" evidence="20"/>
<feature type="region of interest" description="Disordered" evidence="21">
    <location>
        <begin position="239"/>
        <end position="294"/>
    </location>
</feature>
<name>A0A5C3R5Y6_9AGAR</name>
<evidence type="ECO:0000256" key="14">
    <source>
        <dbReference type="ARBA" id="ARBA00023014"/>
    </source>
</evidence>
<keyword evidence="7 20" id="KW-0235">DNA replication</keyword>
<dbReference type="InterPro" id="IPR017964">
    <property type="entry name" value="DNA-dir_DNA_pol_B_CS"/>
</dbReference>
<dbReference type="CDD" id="cd05778">
    <property type="entry name" value="DNA_polB_zeta_exo"/>
    <property type="match status" value="1"/>
</dbReference>
<keyword evidence="4 20" id="KW-0004">4Fe-4S</keyword>
<evidence type="ECO:0000256" key="7">
    <source>
        <dbReference type="ARBA" id="ARBA00022705"/>
    </source>
</evidence>
<dbReference type="GO" id="GO:0000724">
    <property type="term" value="P:double-strand break repair via homologous recombination"/>
    <property type="evidence" value="ECO:0007669"/>
    <property type="project" value="TreeGrafter"/>
</dbReference>
<evidence type="ECO:0000256" key="20">
    <source>
        <dbReference type="RuleBase" id="RU000442"/>
    </source>
</evidence>
<evidence type="ECO:0000256" key="1">
    <source>
        <dbReference type="ARBA" id="ARBA00001966"/>
    </source>
</evidence>
<dbReference type="InterPro" id="IPR012337">
    <property type="entry name" value="RNaseH-like_sf"/>
</dbReference>
<dbReference type="SMART" id="SM00486">
    <property type="entry name" value="POLBc"/>
    <property type="match status" value="1"/>
</dbReference>
<dbReference type="InterPro" id="IPR036397">
    <property type="entry name" value="RNaseH_sf"/>
</dbReference>
<feature type="compositionally biased region" description="Low complexity" evidence="21">
    <location>
        <begin position="193"/>
        <end position="203"/>
    </location>
</feature>
<comment type="catalytic activity">
    <reaction evidence="18 20">
        <text>DNA(n) + a 2'-deoxyribonucleoside 5'-triphosphate = DNA(n+1) + diphosphate</text>
        <dbReference type="Rhea" id="RHEA:22508"/>
        <dbReference type="Rhea" id="RHEA-COMP:17339"/>
        <dbReference type="Rhea" id="RHEA-COMP:17340"/>
        <dbReference type="ChEBI" id="CHEBI:33019"/>
        <dbReference type="ChEBI" id="CHEBI:61560"/>
        <dbReference type="ChEBI" id="CHEBI:173112"/>
        <dbReference type="EC" id="2.7.7.7"/>
    </reaction>
</comment>
<dbReference type="GO" id="GO:0005634">
    <property type="term" value="C:nucleus"/>
    <property type="evidence" value="ECO:0007669"/>
    <property type="project" value="UniProtKB-SubCell"/>
</dbReference>
<dbReference type="FunFam" id="1.10.132.60:FF:000007">
    <property type="entry name" value="DNA polymerase"/>
    <property type="match status" value="1"/>
</dbReference>
<dbReference type="GO" id="GO:0042276">
    <property type="term" value="P:error-prone translesion synthesis"/>
    <property type="evidence" value="ECO:0007669"/>
    <property type="project" value="TreeGrafter"/>
</dbReference>
<dbReference type="Gene3D" id="3.90.1600.10">
    <property type="entry name" value="Palm domain of DNA polymerase"/>
    <property type="match status" value="1"/>
</dbReference>
<dbReference type="InterPro" id="IPR006134">
    <property type="entry name" value="DNA-dir_DNA_pol_B_multi_dom"/>
</dbReference>
<organism evidence="26 27">
    <name type="scientific">Pterulicium gracile</name>
    <dbReference type="NCBI Taxonomy" id="1884261"/>
    <lineage>
        <taxon>Eukaryota</taxon>
        <taxon>Fungi</taxon>
        <taxon>Dikarya</taxon>
        <taxon>Basidiomycota</taxon>
        <taxon>Agaricomycotina</taxon>
        <taxon>Agaricomycetes</taxon>
        <taxon>Agaricomycetidae</taxon>
        <taxon>Agaricales</taxon>
        <taxon>Pleurotineae</taxon>
        <taxon>Pterulaceae</taxon>
        <taxon>Pterulicium</taxon>
    </lineage>
</organism>
<dbReference type="SUPFAM" id="SSF56672">
    <property type="entry name" value="DNA/RNA polymerases"/>
    <property type="match status" value="1"/>
</dbReference>
<evidence type="ECO:0000313" key="26">
    <source>
        <dbReference type="EMBL" id="TFL06544.1"/>
    </source>
</evidence>
<protein>
    <recommendedName>
        <fullName evidence="20">DNA polymerase</fullName>
        <ecNumber evidence="20">2.7.7.7</ecNumber>
    </recommendedName>
</protein>
<dbReference type="InterPro" id="IPR056435">
    <property type="entry name" value="DPOD/Z_N"/>
</dbReference>
<dbReference type="GO" id="GO:0003677">
    <property type="term" value="F:DNA binding"/>
    <property type="evidence" value="ECO:0007669"/>
    <property type="project" value="UniProtKB-KW"/>
</dbReference>
<keyword evidence="11 20" id="KW-0862">Zinc</keyword>
<dbReference type="OrthoDB" id="2414538at2759"/>
<dbReference type="PROSITE" id="PS00116">
    <property type="entry name" value="DNA_POLYMERASE_B"/>
    <property type="match status" value="1"/>
</dbReference>
<comment type="similarity">
    <text evidence="3 20">Belongs to the DNA polymerase type-B family.</text>
</comment>
<feature type="region of interest" description="Disordered" evidence="21">
    <location>
        <begin position="1537"/>
        <end position="1560"/>
    </location>
</feature>
<reference evidence="26 27" key="1">
    <citation type="journal article" date="2019" name="Nat. Ecol. Evol.">
        <title>Megaphylogeny resolves global patterns of mushroom evolution.</title>
        <authorList>
            <person name="Varga T."/>
            <person name="Krizsan K."/>
            <person name="Foldi C."/>
            <person name="Dima B."/>
            <person name="Sanchez-Garcia M."/>
            <person name="Sanchez-Ramirez S."/>
            <person name="Szollosi G.J."/>
            <person name="Szarkandi J.G."/>
            <person name="Papp V."/>
            <person name="Albert L."/>
            <person name="Andreopoulos W."/>
            <person name="Angelini C."/>
            <person name="Antonin V."/>
            <person name="Barry K.W."/>
            <person name="Bougher N.L."/>
            <person name="Buchanan P."/>
            <person name="Buyck B."/>
            <person name="Bense V."/>
            <person name="Catcheside P."/>
            <person name="Chovatia M."/>
            <person name="Cooper J."/>
            <person name="Damon W."/>
            <person name="Desjardin D."/>
            <person name="Finy P."/>
            <person name="Geml J."/>
            <person name="Haridas S."/>
            <person name="Hughes K."/>
            <person name="Justo A."/>
            <person name="Karasinski D."/>
            <person name="Kautmanova I."/>
            <person name="Kiss B."/>
            <person name="Kocsube S."/>
            <person name="Kotiranta H."/>
            <person name="LaButti K.M."/>
            <person name="Lechner B.E."/>
            <person name="Liimatainen K."/>
            <person name="Lipzen A."/>
            <person name="Lukacs Z."/>
            <person name="Mihaltcheva S."/>
            <person name="Morgado L.N."/>
            <person name="Niskanen T."/>
            <person name="Noordeloos M.E."/>
            <person name="Ohm R.A."/>
            <person name="Ortiz-Santana B."/>
            <person name="Ovrebo C."/>
            <person name="Racz N."/>
            <person name="Riley R."/>
            <person name="Savchenko A."/>
            <person name="Shiryaev A."/>
            <person name="Soop K."/>
            <person name="Spirin V."/>
            <person name="Szebenyi C."/>
            <person name="Tomsovsky M."/>
            <person name="Tulloss R.E."/>
            <person name="Uehling J."/>
            <person name="Grigoriev I.V."/>
            <person name="Vagvolgyi C."/>
            <person name="Papp T."/>
            <person name="Martin F.M."/>
            <person name="Miettinen O."/>
            <person name="Hibbett D.S."/>
            <person name="Nagy L.G."/>
        </authorList>
    </citation>
    <scope>NUCLEOTIDE SEQUENCE [LARGE SCALE GENOMIC DNA]</scope>
    <source>
        <strain evidence="26 27">CBS 309.79</strain>
    </source>
</reference>
<sequence length="1582" mass="178329">MEERACSFRVSINSIDHALVPSGPLDRCKLALVPIIRIFGDSSLGQKVCTIVHQVYPYFFIEYLGNLDPSSVNEYIHRLTISLNYALAVALKRDPLSPKAQFVRAILLVKGVPFYGFHTSYQPFLKILISQPSAFSRAVTIMQSGMLMRTAFRVHESHLSYILQFMSDFGLYGCGWTDGSEYEEQDIGTINVVGTGPNPTTTTFHRSPHPKQASSNLEIDVVSHQILNRYKLSARDVRHKPQNYSSPQDAEPSVPSVRELWDDERSRRRKQGLDPSPNMPQDPSENSRGGGPRWAGEAEFWEQLHARVAGDAPNLVLDEDPSLREIMTTFESVQALWAHPWRSWRYQRDGQLPTGEDGAEEIIVNVQEEPPITKEDSLADLDVDLTFMNSQQLLSFVDEEVHHDISILQTHEQQAEEQEEPADNDQVFPWEEFAPLTEEKLQEASFDDEEENPFLDKALDDATRESDIALDLDHNMTVSSDYIKPAELYLPESNTTYGYEHSMESAPGHNLEADGVTKPLASRSSHVNGGLTAIWRTPVKPITLSSHRLFAYSFEAPTTTELLHSIQQYDIPARLYTGPHYSNEEDWSRQTNEVAGVIFTIPSGSGLRTLEPWQGDLDLTEVGEAIGLDVDRVRPEILSGWEYASLPPSFRQVKQWSGFNSYEAKSKANVEGWSQIKGPTVANSYGMKKSPLISKIKSEKKSQHMSVLSLELFALKQEVKNLDSDSDEIAAVFISYDDGQVQDNETWDVQFTAPTASACAVQLGHPRTETASSELDMLNQIVDLVLHFDPDVIIGWEVEGGSWGYLHGRGLHYGMDIAELIGRGPMLKPRSGHFDQWSYRKTSTFKVVGRHVLNLWRVMRTELTLSIYSFENVVFNALGRRFPRYTANTLTTWFRSGNVYYMVQLFQHFIRRTSLNIEILEATEVLSKTAEFARVFGVDFFSVLSRGSQYKVESFMARIAKPESFVLLSPSKEDVGKQNAAECIPLIMEPFSSFYTSPVLVLDFQSLYPSVMIAYNYCYSTCVGRVQDFHGRWKFGVSELDLPNGLLGSLASDVTMAPNGMLYVKTGVRRGLLGRMLTELLDTRVMVKQSMKTHKHDKMLQRILDARQLGLKYIANVTYGYTSASFSGRMPAVEIADSIVQTGREILEAQAIDSIHATEAWGAQVVYGDTDSLFVHLPGKTKAQAFHIGNEIAAFITLQNKAPIKLKFEKVYHPCVLMAKKRYVGFKYESPLDLDPVFDAKGIETVRRDGVPAQQKMTEACLKILFRTANLSEVKTYCWSSWMKILQGRASLQDFIFAKEVRLGTYSDKGAPPPGAAVAAKRLAADPQDHIHYAERIPYVVALDVNNPRILDRVLSPHEVLENPDKQLDSEYYITRVLIPPLQRIFTLVGADVRAWYEEMPRITADLDIPMSPSKRKQVEAASQMLQRIDLTEYMDDSKCITCGEEECEHAICDDCREDPLSTLAALTMRLRTGERRLMTSQAICTNCTGARLGEPIECVSLDCPWMYERSNAWKDIDVLANMGELADAIQEYHEVRGTGSGPGFQEEEEPKVARQPSFSQVWTFEEEEEVSSSQESIFDST</sequence>